<dbReference type="AlphaFoldDB" id="A0A2S7IQS2"/>
<feature type="transmembrane region" description="Helical" evidence="8">
    <location>
        <begin position="446"/>
        <end position="467"/>
    </location>
</feature>
<reference evidence="10" key="1">
    <citation type="submission" date="2018-02" db="EMBL/GenBank/DDBJ databases">
        <title>Genome sequencing of Solimonas sp. HR-BB.</title>
        <authorList>
            <person name="Lee Y."/>
            <person name="Jeon C.O."/>
        </authorList>
    </citation>
    <scope>NUCLEOTIDE SEQUENCE [LARGE SCALE GENOMIC DNA]</scope>
    <source>
        <strain evidence="10">HR-U</strain>
    </source>
</reference>
<keyword evidence="2" id="KW-1003">Cell membrane</keyword>
<dbReference type="Proteomes" id="UP000239590">
    <property type="component" value="Unassembled WGS sequence"/>
</dbReference>
<organism evidence="9 10">
    <name type="scientific">Siphonobacter curvatus</name>
    <dbReference type="NCBI Taxonomy" id="2094562"/>
    <lineage>
        <taxon>Bacteria</taxon>
        <taxon>Pseudomonadati</taxon>
        <taxon>Bacteroidota</taxon>
        <taxon>Cytophagia</taxon>
        <taxon>Cytophagales</taxon>
        <taxon>Cytophagaceae</taxon>
        <taxon>Siphonobacter</taxon>
    </lineage>
</organism>
<keyword evidence="7 8" id="KW-0472">Membrane</keyword>
<feature type="transmembrane region" description="Helical" evidence="8">
    <location>
        <begin position="311"/>
        <end position="328"/>
    </location>
</feature>
<dbReference type="EMBL" id="PTRA01000001">
    <property type="protein sequence ID" value="PQA59978.1"/>
    <property type="molecule type" value="Genomic_DNA"/>
</dbReference>
<evidence type="ECO:0000256" key="6">
    <source>
        <dbReference type="ARBA" id="ARBA00022989"/>
    </source>
</evidence>
<evidence type="ECO:0000256" key="4">
    <source>
        <dbReference type="ARBA" id="ARBA00022679"/>
    </source>
</evidence>
<comment type="caution">
    <text evidence="9">The sequence shown here is derived from an EMBL/GenBank/DDBJ whole genome shotgun (WGS) entry which is preliminary data.</text>
</comment>
<dbReference type="RefSeq" id="WP_104711870.1">
    <property type="nucleotide sequence ID" value="NZ_PTRA01000001.1"/>
</dbReference>
<feature type="transmembrane region" description="Helical" evidence="8">
    <location>
        <begin position="104"/>
        <end position="122"/>
    </location>
</feature>
<evidence type="ECO:0000256" key="2">
    <source>
        <dbReference type="ARBA" id="ARBA00022475"/>
    </source>
</evidence>
<comment type="subcellular location">
    <subcellularLocation>
        <location evidence="1">Cell membrane</location>
        <topology evidence="1">Multi-pass membrane protein</topology>
    </subcellularLocation>
</comment>
<feature type="transmembrane region" description="Helical" evidence="8">
    <location>
        <begin position="222"/>
        <end position="243"/>
    </location>
</feature>
<dbReference type="GO" id="GO:0016763">
    <property type="term" value="F:pentosyltransferase activity"/>
    <property type="evidence" value="ECO:0007669"/>
    <property type="project" value="TreeGrafter"/>
</dbReference>
<feature type="transmembrane region" description="Helical" evidence="8">
    <location>
        <begin position="356"/>
        <end position="375"/>
    </location>
</feature>
<keyword evidence="3" id="KW-0328">Glycosyltransferase</keyword>
<feature type="transmembrane region" description="Helical" evidence="8">
    <location>
        <begin position="188"/>
        <end position="216"/>
    </location>
</feature>
<evidence type="ECO:0000256" key="5">
    <source>
        <dbReference type="ARBA" id="ARBA00022692"/>
    </source>
</evidence>
<evidence type="ECO:0000313" key="10">
    <source>
        <dbReference type="Proteomes" id="UP000239590"/>
    </source>
</evidence>
<keyword evidence="10" id="KW-1185">Reference proteome</keyword>
<feature type="transmembrane region" description="Helical" evidence="8">
    <location>
        <begin position="418"/>
        <end position="434"/>
    </location>
</feature>
<evidence type="ECO:0000256" key="7">
    <source>
        <dbReference type="ARBA" id="ARBA00023136"/>
    </source>
</evidence>
<gene>
    <name evidence="9" type="ORF">C5O19_10240</name>
</gene>
<evidence type="ECO:0000256" key="8">
    <source>
        <dbReference type="SAM" id="Phobius"/>
    </source>
</evidence>
<proteinExistence type="predicted"/>
<keyword evidence="5 8" id="KW-0812">Transmembrane</keyword>
<evidence type="ECO:0000313" key="9">
    <source>
        <dbReference type="EMBL" id="PQA59978.1"/>
    </source>
</evidence>
<feature type="transmembrane region" description="Helical" evidence="8">
    <location>
        <begin position="334"/>
        <end position="351"/>
    </location>
</feature>
<accession>A0A2S7IQS2</accession>
<feature type="transmembrane region" description="Helical" evidence="8">
    <location>
        <begin position="387"/>
        <end position="406"/>
    </location>
</feature>
<dbReference type="PANTHER" id="PTHR33908:SF11">
    <property type="entry name" value="MEMBRANE PROTEIN"/>
    <property type="match status" value="1"/>
</dbReference>
<name>A0A2S7IQS2_9BACT</name>
<evidence type="ECO:0000256" key="1">
    <source>
        <dbReference type="ARBA" id="ARBA00004651"/>
    </source>
</evidence>
<keyword evidence="6 8" id="KW-1133">Transmembrane helix</keyword>
<dbReference type="OrthoDB" id="1467253at2"/>
<evidence type="ECO:0000256" key="3">
    <source>
        <dbReference type="ARBA" id="ARBA00022676"/>
    </source>
</evidence>
<dbReference type="InterPro" id="IPR050297">
    <property type="entry name" value="LipidA_mod_glycosyltrf_83"/>
</dbReference>
<sequence>MSRPTIYLLLSGILILAVGLRLYTLGDYSLFFDEKSTLLVSQGVPLEGANQPELHQKYFTPKDFWRPKHMADYYEAINRSDIGNSPAYYVLFHAWVALFGMSDFTLRLLSVIFSVLTVALVFRFTQKHLKSDRMALFVALLMAIEPFFVAYSHQARNYSMTFFFTLLATDVFLDIVRSTRPVHWTRFLWYGLLAWLVWFCHFLGIVVIGIHGLYVLLYVRNLRIWMGLALSLIFPVLGMVWWMSPGKGGEYTLHTLKYQGELYKKIADTQTDGMITPATLPNIWKKLAPVLADQFWVSNGLASRLSGKRNLIILSITTVLSLFAIWQYQRKQQFRWSLIAIVLTIVSLFLYTTQPFAFLAFQSSMILAGVLLVYAFKNRAVAERPLLVFFVLLTFLPTAFLVVMSLKNGHTFGITQRYGGFSFPYALILIAIALRESRRLPLWSKAVVGVACVAQMGWLVQVLQEIYEDRSPKYTYRSEARIANPYWAAAQEIKKLYVPGDTILYPSGVKDVYGSADEYTADIKISILDAQLTNVYLPKDASYWQRIDSLEQDKLYLWQKSTGQKRLIFDFERSKYRY</sequence>
<feature type="transmembrane region" description="Helical" evidence="8">
    <location>
        <begin position="7"/>
        <end position="26"/>
    </location>
</feature>
<dbReference type="GO" id="GO:0009103">
    <property type="term" value="P:lipopolysaccharide biosynthetic process"/>
    <property type="evidence" value="ECO:0007669"/>
    <property type="project" value="UniProtKB-ARBA"/>
</dbReference>
<dbReference type="PANTHER" id="PTHR33908">
    <property type="entry name" value="MANNOSYLTRANSFERASE YKCB-RELATED"/>
    <property type="match status" value="1"/>
</dbReference>
<dbReference type="GO" id="GO:0005886">
    <property type="term" value="C:plasma membrane"/>
    <property type="evidence" value="ECO:0007669"/>
    <property type="project" value="UniProtKB-SubCell"/>
</dbReference>
<protein>
    <submittedName>
        <fullName evidence="9">Uncharacterized protein</fullName>
    </submittedName>
</protein>
<keyword evidence="4" id="KW-0808">Transferase</keyword>
<feature type="transmembrane region" description="Helical" evidence="8">
    <location>
        <begin position="134"/>
        <end position="152"/>
    </location>
</feature>